<evidence type="ECO:0000313" key="1">
    <source>
        <dbReference type="EMBL" id="OOF57423.1"/>
    </source>
</evidence>
<organism evidence="1 2">
    <name type="scientific">Rodentibacter myodis</name>
    <dbReference type="NCBI Taxonomy" id="1907939"/>
    <lineage>
        <taxon>Bacteria</taxon>
        <taxon>Pseudomonadati</taxon>
        <taxon>Pseudomonadota</taxon>
        <taxon>Gammaproteobacteria</taxon>
        <taxon>Pasteurellales</taxon>
        <taxon>Pasteurellaceae</taxon>
        <taxon>Rodentibacter</taxon>
    </lineage>
</organism>
<gene>
    <name evidence="1" type="ORF">BKL49_08970</name>
</gene>
<name>A0A1V3JLG5_9PAST</name>
<comment type="caution">
    <text evidence="1">The sequence shown here is derived from an EMBL/GenBank/DDBJ whole genome shotgun (WGS) entry which is preliminary data.</text>
</comment>
<evidence type="ECO:0000313" key="2">
    <source>
        <dbReference type="Proteomes" id="UP000188602"/>
    </source>
</evidence>
<dbReference type="EMBL" id="MLHQ01000024">
    <property type="protein sequence ID" value="OOF57423.1"/>
    <property type="molecule type" value="Genomic_DNA"/>
</dbReference>
<accession>A0A1V3JLG5</accession>
<proteinExistence type="predicted"/>
<keyword evidence="2" id="KW-1185">Reference proteome</keyword>
<protein>
    <submittedName>
        <fullName evidence="1">Uncharacterized protein</fullName>
    </submittedName>
</protein>
<dbReference type="Proteomes" id="UP000188602">
    <property type="component" value="Unassembled WGS sequence"/>
</dbReference>
<dbReference type="AlphaFoldDB" id="A0A1V3JLG5"/>
<sequence length="60" mass="7105">MIYEIEYTYPEQKAFIGTHFVEASTETIAVYKAKAFISEQLYYRFGKDVDFEIKVIDLLK</sequence>
<reference evidence="1 2" key="1">
    <citation type="submission" date="2016-10" db="EMBL/GenBank/DDBJ databases">
        <title>Rodentibacter gen. nov. and new species.</title>
        <authorList>
            <person name="Christensen H."/>
        </authorList>
    </citation>
    <scope>NUCLEOTIDE SEQUENCE [LARGE SCALE GENOMIC DNA]</scope>
    <source>
        <strain evidence="1 2">Ac151</strain>
    </source>
</reference>
<dbReference type="OrthoDB" id="5686178at2"/>
<dbReference type="RefSeq" id="WP_077424698.1">
    <property type="nucleotide sequence ID" value="NZ_MLHQ01000024.1"/>
</dbReference>